<dbReference type="KEGG" id="aplc:110991256"/>
<dbReference type="PROSITE" id="PS50206">
    <property type="entry name" value="RHODANESE_3"/>
    <property type="match status" value="1"/>
</dbReference>
<feature type="domain" description="Rhodanese" evidence="8">
    <location>
        <begin position="111"/>
        <end position="203"/>
    </location>
</feature>
<dbReference type="Gene3D" id="3.90.190.10">
    <property type="entry name" value="Protein tyrosine phosphatase superfamily"/>
    <property type="match status" value="1"/>
</dbReference>
<evidence type="ECO:0000313" key="15">
    <source>
        <dbReference type="RefSeq" id="XP_022112258.1"/>
    </source>
</evidence>
<keyword evidence="3" id="KW-0378">Hydrolase</keyword>
<dbReference type="RefSeq" id="XP_022079077.1">
    <property type="nucleotide sequence ID" value="XM_022223385.1"/>
</dbReference>
<gene>
    <name evidence="10 11 12 13 14 15" type="primary">LOC110991256</name>
</gene>
<dbReference type="SUPFAM" id="SSF52799">
    <property type="entry name" value="(Phosphotyrosine protein) phosphatases II"/>
    <property type="match status" value="1"/>
</dbReference>
<dbReference type="InterPro" id="IPR029021">
    <property type="entry name" value="Prot-tyrosine_phosphatase-like"/>
</dbReference>
<dbReference type="RefSeq" id="XP_022079068.1">
    <property type="nucleotide sequence ID" value="XM_022223376.1"/>
</dbReference>
<evidence type="ECO:0000259" key="6">
    <source>
        <dbReference type="PROSITE" id="PS50054"/>
    </source>
</evidence>
<dbReference type="PROSITE" id="PS50054">
    <property type="entry name" value="TYR_PHOSPHATASE_DUAL"/>
    <property type="match status" value="1"/>
</dbReference>
<dbReference type="AlphaFoldDB" id="A0A8B7XG29"/>
<evidence type="ECO:0000313" key="12">
    <source>
        <dbReference type="RefSeq" id="XP_022079087.1"/>
    </source>
</evidence>
<feature type="domain" description="Tyrosine-protein phosphatase" evidence="6">
    <location>
        <begin position="220"/>
        <end position="362"/>
    </location>
</feature>
<evidence type="ECO:0000313" key="11">
    <source>
        <dbReference type="RefSeq" id="XP_022079077.1"/>
    </source>
</evidence>
<keyword evidence="4" id="KW-0904">Protein phosphatase</keyword>
<evidence type="ECO:0000313" key="14">
    <source>
        <dbReference type="RefSeq" id="XP_022079108.1"/>
    </source>
</evidence>
<dbReference type="CDD" id="cd14498">
    <property type="entry name" value="DSP"/>
    <property type="match status" value="1"/>
</dbReference>
<comment type="similarity">
    <text evidence="1">Belongs to the protein-tyrosine phosphatase family. Non-receptor class dual specificity subfamily.</text>
</comment>
<dbReference type="InterPro" id="IPR016130">
    <property type="entry name" value="Tyr_Pase_AS"/>
</dbReference>
<dbReference type="GO" id="GO:0005737">
    <property type="term" value="C:cytoplasm"/>
    <property type="evidence" value="ECO:0007669"/>
    <property type="project" value="TreeGrafter"/>
</dbReference>
<dbReference type="GeneID" id="110991256"/>
<dbReference type="SMART" id="SM00195">
    <property type="entry name" value="DSPc"/>
    <property type="match status" value="1"/>
</dbReference>
<evidence type="ECO:0000256" key="3">
    <source>
        <dbReference type="ARBA" id="ARBA00022801"/>
    </source>
</evidence>
<feature type="domain" description="Tyrosine specific protein phosphatases" evidence="7">
    <location>
        <begin position="283"/>
        <end position="341"/>
    </location>
</feature>
<evidence type="ECO:0000259" key="7">
    <source>
        <dbReference type="PROSITE" id="PS50056"/>
    </source>
</evidence>
<feature type="region of interest" description="Disordered" evidence="5">
    <location>
        <begin position="1"/>
        <end position="65"/>
    </location>
</feature>
<sequence length="376" mass="42455">MGSASTKKGTSEVQHSELDKEKNNVKESRKDISVENHLSSEPTVAMAESKQEQMPTSPHLPLLSRTPEGALIPQALPVKEEVEGFETVYSLYNLFNDGFLVPFIHCPEYMLILDAREHGQFTESHIITARPHTAIDTDYDCLLEAGKLRRFTHIVLYDDHSTVTETSPVLQSLAERLRAQELDPVILIGGFLAFHAAYPFLCNKELIRNERDRSREIRTYPSEVLEGALYQGNAKHANSLEIITDLGITHIVNVTAECDNVFEGKCNYLQLKYADELGSNMKRRLPAAADFVAEALRKRGRVLIHCAQGISRSSTITLSFLMKYRAWSFADAMTFLKSKRPKARPNRAFLIQLGDLERDLFGKKISDADEIWMNLS</sequence>
<proteinExistence type="inferred from homology"/>
<dbReference type="InterPro" id="IPR000387">
    <property type="entry name" value="Tyr_Pase_dom"/>
</dbReference>
<evidence type="ECO:0000259" key="8">
    <source>
        <dbReference type="PROSITE" id="PS50206"/>
    </source>
</evidence>
<dbReference type="Pfam" id="PF00782">
    <property type="entry name" value="DSPc"/>
    <property type="match status" value="1"/>
</dbReference>
<dbReference type="GO" id="GO:0004725">
    <property type="term" value="F:protein tyrosine phosphatase activity"/>
    <property type="evidence" value="ECO:0007669"/>
    <property type="project" value="UniProtKB-EC"/>
</dbReference>
<evidence type="ECO:0000256" key="4">
    <source>
        <dbReference type="ARBA" id="ARBA00022912"/>
    </source>
</evidence>
<dbReference type="PROSITE" id="PS50056">
    <property type="entry name" value="TYR_PHOSPHATASE_2"/>
    <property type="match status" value="1"/>
</dbReference>
<dbReference type="OrthoDB" id="10252009at2759"/>
<evidence type="ECO:0000313" key="9">
    <source>
        <dbReference type="Proteomes" id="UP000694845"/>
    </source>
</evidence>
<keyword evidence="9" id="KW-1185">Reference proteome</keyword>
<dbReference type="InterPro" id="IPR036873">
    <property type="entry name" value="Rhodanese-like_dom_sf"/>
</dbReference>
<dbReference type="RefSeq" id="XP_022079108.1">
    <property type="nucleotide sequence ID" value="XM_022223416.1"/>
</dbReference>
<evidence type="ECO:0000256" key="2">
    <source>
        <dbReference type="ARBA" id="ARBA00013064"/>
    </source>
</evidence>
<dbReference type="EC" id="3.1.3.48" evidence="2"/>
<dbReference type="InterPro" id="IPR001763">
    <property type="entry name" value="Rhodanese-like_dom"/>
</dbReference>
<dbReference type="SUPFAM" id="SSF52821">
    <property type="entry name" value="Rhodanese/Cell cycle control phosphatase"/>
    <property type="match status" value="1"/>
</dbReference>
<feature type="compositionally biased region" description="Basic and acidic residues" evidence="5">
    <location>
        <begin position="14"/>
        <end position="34"/>
    </location>
</feature>
<dbReference type="InterPro" id="IPR000340">
    <property type="entry name" value="Dual-sp_phosphatase_cat-dom"/>
</dbReference>
<dbReference type="InterPro" id="IPR020422">
    <property type="entry name" value="TYR_PHOSPHATASE_DUAL_dom"/>
</dbReference>
<dbReference type="Pfam" id="PF00581">
    <property type="entry name" value="Rhodanese"/>
    <property type="match status" value="1"/>
</dbReference>
<dbReference type="PANTHER" id="PTHR10159:SF529">
    <property type="entry name" value="TYROSINE-PROTEIN PHOSPHATASE DOMAIN-CONTAINING PROTEIN"/>
    <property type="match status" value="1"/>
</dbReference>
<feature type="compositionally biased region" description="Polar residues" evidence="5">
    <location>
        <begin position="1"/>
        <end position="13"/>
    </location>
</feature>
<reference evidence="10 11" key="1">
    <citation type="submission" date="2025-04" db="UniProtKB">
        <authorList>
            <consortium name="RefSeq"/>
        </authorList>
    </citation>
    <scope>IDENTIFICATION</scope>
</reference>
<dbReference type="Proteomes" id="UP000694845">
    <property type="component" value="Unplaced"/>
</dbReference>
<evidence type="ECO:0000313" key="13">
    <source>
        <dbReference type="RefSeq" id="XP_022079098.1"/>
    </source>
</evidence>
<protein>
    <recommendedName>
        <fullName evidence="2">protein-tyrosine-phosphatase</fullName>
        <ecNumber evidence="2">3.1.3.48</ecNumber>
    </recommendedName>
</protein>
<organism evidence="9 11">
    <name type="scientific">Acanthaster planci</name>
    <name type="common">Crown-of-thorns starfish</name>
    <dbReference type="NCBI Taxonomy" id="133434"/>
    <lineage>
        <taxon>Eukaryota</taxon>
        <taxon>Metazoa</taxon>
        <taxon>Echinodermata</taxon>
        <taxon>Eleutherozoa</taxon>
        <taxon>Asterozoa</taxon>
        <taxon>Asteroidea</taxon>
        <taxon>Valvatacea</taxon>
        <taxon>Valvatida</taxon>
        <taxon>Acanthasteridae</taxon>
        <taxon>Acanthaster</taxon>
    </lineage>
</organism>
<accession>A0A8B7XG29</accession>
<dbReference type="RefSeq" id="XP_022112258.1">
    <property type="nucleotide sequence ID" value="XM_022256566.1"/>
</dbReference>
<dbReference type="GO" id="GO:0043409">
    <property type="term" value="P:negative regulation of MAPK cascade"/>
    <property type="evidence" value="ECO:0007669"/>
    <property type="project" value="TreeGrafter"/>
</dbReference>
<dbReference type="RefSeq" id="XP_022079098.1">
    <property type="nucleotide sequence ID" value="XM_022223406.1"/>
</dbReference>
<dbReference type="Gene3D" id="3.40.250.10">
    <property type="entry name" value="Rhodanese-like domain"/>
    <property type="match status" value="1"/>
</dbReference>
<evidence type="ECO:0000313" key="10">
    <source>
        <dbReference type="RefSeq" id="XP_022079068.1"/>
    </source>
</evidence>
<dbReference type="OMA" id="LLMKGWW"/>
<dbReference type="PANTHER" id="PTHR10159">
    <property type="entry name" value="DUAL SPECIFICITY PROTEIN PHOSPHATASE"/>
    <property type="match status" value="1"/>
</dbReference>
<evidence type="ECO:0000256" key="5">
    <source>
        <dbReference type="SAM" id="MobiDB-lite"/>
    </source>
</evidence>
<dbReference type="PROSITE" id="PS00383">
    <property type="entry name" value="TYR_PHOSPHATASE_1"/>
    <property type="match status" value="1"/>
</dbReference>
<evidence type="ECO:0000256" key="1">
    <source>
        <dbReference type="ARBA" id="ARBA00008601"/>
    </source>
</evidence>
<dbReference type="RefSeq" id="XP_022079087.1">
    <property type="nucleotide sequence ID" value="XM_022223395.1"/>
</dbReference>
<name>A0A8B7XG29_ACAPL</name>